<feature type="domain" description="CFAP47-like immunoglobulin-like" evidence="1">
    <location>
        <begin position="806"/>
        <end position="943"/>
    </location>
</feature>
<keyword evidence="2" id="KW-1185">Reference proteome</keyword>
<sequence>MGQILPQSPPSSRYLDFRFLTFGNLREKVPVVLSPQFVIGDLVYIIEGKGLIPLPSNFFPSSSSDDSNGSPHEVPSTDDSVVYLNCKAHQVVDVELKLPLVNEAKEKALAFAAQQQMSDLELMRRLITGTLESSSVRVAVAILGLTAIETCMLFNTSKLRKPKSILYMVEASLPEYFQMPKKISIPQVSETSAAHEYVTFSLRFAPLNPGRYPCKIVLTSRFDVRVYYIEGVVNDEKAEANFEFDTPAFEPLTQNIPITNDTMKQWKCHVTIQGDWFYGPPVLFIDPAETVQYPLTFKPILECKITGKVIVQNEVDGMQHIFDIRGIGRKPQALDHIIIDCQVGDLIHKTIMLSSFTKTAMTYTVTSDLPMVWGNPTVCLNSKTEVPYVLHVAPWKRGIFKGAVTFNVQSQKEVDSQKKTDPDDSTEKSLLELSKHVEEKPDGKIENLKMWYFVEVHSSLGPPINVIEMRTVALETVNIELPFSNPHDSIVHLDVILSSEAFSGLKKLTINPKECINYIVRYSPAKTGYTEESIIFQPDVALEFWFLLRLTTGNPKSIMMPELQCELGKCITQIIPLTNPTHETLEVEISNSNSRNFVLDIFVELPLIVNPYSTTEVHFHFHPSALGRASQQASINFHCAQFKEWMFFLCGVGLFPEPVKTERITTFVNFQTPVVVHFTNPTEEEVFINIILTNQEQFSGLLLDKSWDSFLVKHSSFRITSLSHIKGILLLPRGIFEIPVQFIPTSMKLYKTMVIIQMLRTNGKYWPVDNFDELDTETKRMMRLNGHQVKAIHWIYPIIGHPQAPLPTGPSVVIKCQAKKRVEEVVEIAVTGEFFGKNPTIQDTEFIVVPKRSPDDNLYDRVYEGMREFQYEIEFESEVMRDNLESALALYLIKTTCQIRTQTITMIFNLVFTPMKPLRSQVVLKVECARDGIWRFPLTLFATDPDVDDIINIEGIGLFKEAKLEFRMTSQTRNSESFTAYFLPGSDPEFSVKPETGKLPPSKSAGVLIKVGFIPQMYSRKYKATLVIQTANMYWLFEVNGLPQRTMPPRNVPAKIDSSNKTFEQRIIHRRNFIRENVKLLSTGVSSTIKGAPLTSKNK</sequence>
<reference evidence="3" key="1">
    <citation type="submission" date="2025-08" db="UniProtKB">
        <authorList>
            <consortium name="RefSeq"/>
        </authorList>
    </citation>
    <scope>IDENTIFICATION</scope>
    <source>
        <tissue evidence="3">Spleen</tissue>
    </source>
</reference>
<dbReference type="RefSeq" id="XP_006870220.1">
    <property type="nucleotide sequence ID" value="XM_006870158.1"/>
</dbReference>
<dbReference type="GeneID" id="102822611"/>
<dbReference type="InterPro" id="IPR058952">
    <property type="entry name" value="Ig_CFAP47"/>
</dbReference>
<dbReference type="OrthoDB" id="9838187at2759"/>
<dbReference type="Proteomes" id="UP000504623">
    <property type="component" value="Unplaced"/>
</dbReference>
<accession>A0A9B0U078</accession>
<organism evidence="2 3">
    <name type="scientific">Chrysochloris asiatica</name>
    <name type="common">Cape golden mole</name>
    <dbReference type="NCBI Taxonomy" id="185453"/>
    <lineage>
        <taxon>Eukaryota</taxon>
        <taxon>Metazoa</taxon>
        <taxon>Chordata</taxon>
        <taxon>Craniata</taxon>
        <taxon>Vertebrata</taxon>
        <taxon>Euteleostomi</taxon>
        <taxon>Mammalia</taxon>
        <taxon>Eutheria</taxon>
        <taxon>Afrotheria</taxon>
        <taxon>Chrysochloridae</taxon>
        <taxon>Chrysochlorinae</taxon>
        <taxon>Chrysochloris</taxon>
    </lineage>
</organism>
<name>A0A9B0U078_CHRAS</name>
<evidence type="ECO:0000313" key="2">
    <source>
        <dbReference type="Proteomes" id="UP000504623"/>
    </source>
</evidence>
<evidence type="ECO:0000313" key="3">
    <source>
        <dbReference type="RefSeq" id="XP_006870220.1"/>
    </source>
</evidence>
<dbReference type="GO" id="GO:0007288">
    <property type="term" value="P:sperm axoneme assembly"/>
    <property type="evidence" value="ECO:0007669"/>
    <property type="project" value="TreeGrafter"/>
</dbReference>
<gene>
    <name evidence="3" type="primary">LOC102822611</name>
</gene>
<evidence type="ECO:0000259" key="1">
    <source>
        <dbReference type="Pfam" id="PF26579"/>
    </source>
</evidence>
<dbReference type="AlphaFoldDB" id="A0A9B0U078"/>
<protein>
    <recommendedName>
        <fullName evidence="1">CFAP47-like immunoglobulin-like domain-containing protein</fullName>
    </recommendedName>
</protein>
<dbReference type="GO" id="GO:0005929">
    <property type="term" value="C:cilium"/>
    <property type="evidence" value="ECO:0007669"/>
    <property type="project" value="TreeGrafter"/>
</dbReference>
<dbReference type="Pfam" id="PF26579">
    <property type="entry name" value="Ig_CFAP47"/>
    <property type="match status" value="1"/>
</dbReference>
<dbReference type="PANTHER" id="PTHR45912:SF3">
    <property type="entry name" value="CILIA- AND FLAGELLA-ASSOCIATED PROTEIN 47"/>
    <property type="match status" value="1"/>
</dbReference>
<proteinExistence type="predicted"/>
<dbReference type="PANTHER" id="PTHR45912">
    <property type="entry name" value="CILIA- AND FLAGELLA-ASSOCIATED PROTEIN 47"/>
    <property type="match status" value="1"/>
</dbReference>